<evidence type="ECO:0000256" key="6">
    <source>
        <dbReference type="SAM" id="SignalP"/>
    </source>
</evidence>
<name>E4TB01_RIEAD</name>
<dbReference type="PANTHER" id="PTHR45625">
    <property type="entry name" value="PEPTIDYL-PROLYL CIS-TRANS ISOMERASE-RELATED"/>
    <property type="match status" value="1"/>
</dbReference>
<dbReference type="Pfam" id="PF00160">
    <property type="entry name" value="Pro_isomerase"/>
    <property type="match status" value="1"/>
</dbReference>
<dbReference type="SUPFAM" id="SSF54534">
    <property type="entry name" value="FKBP-like"/>
    <property type="match status" value="1"/>
</dbReference>
<evidence type="ECO:0000256" key="4">
    <source>
        <dbReference type="ARBA" id="ARBA00023235"/>
    </source>
</evidence>
<dbReference type="Gene3D" id="3.10.50.40">
    <property type="match status" value="1"/>
</dbReference>
<dbReference type="HOGENOM" id="CLU_012062_5_0_10"/>
<organism evidence="9 10">
    <name type="scientific">Riemerella anatipestifer (strain ATCC 11845 / DSM 15868 / JCM 9532 / NCTC 11014)</name>
    <dbReference type="NCBI Taxonomy" id="693978"/>
    <lineage>
        <taxon>Bacteria</taxon>
        <taxon>Pseudomonadati</taxon>
        <taxon>Bacteroidota</taxon>
        <taxon>Flavobacteriia</taxon>
        <taxon>Flavobacteriales</taxon>
        <taxon>Weeksellaceae</taxon>
        <taxon>Riemerella</taxon>
    </lineage>
</organism>
<dbReference type="InterPro" id="IPR002130">
    <property type="entry name" value="Cyclophilin-type_PPIase_dom"/>
</dbReference>
<dbReference type="Gene3D" id="2.40.100.10">
    <property type="entry name" value="Cyclophilin-like"/>
    <property type="match status" value="1"/>
</dbReference>
<feature type="signal peptide" evidence="6">
    <location>
        <begin position="1"/>
        <end position="25"/>
    </location>
</feature>
<protein>
    <recommendedName>
        <fullName evidence="2 5">peptidylprolyl isomerase</fullName>
        <ecNumber evidence="2 5">5.2.1.8</ecNumber>
    </recommendedName>
</protein>
<dbReference type="InterPro" id="IPR001179">
    <property type="entry name" value="PPIase_FKBP_dom"/>
</dbReference>
<feature type="chain" id="PRO_5003189610" description="peptidylprolyl isomerase" evidence="6">
    <location>
        <begin position="26"/>
        <end position="360"/>
    </location>
</feature>
<accession>E4TB01</accession>
<dbReference type="PROSITE" id="PS50072">
    <property type="entry name" value="CSA_PPIASE_2"/>
    <property type="match status" value="1"/>
</dbReference>
<dbReference type="GO" id="GO:0003755">
    <property type="term" value="F:peptidyl-prolyl cis-trans isomerase activity"/>
    <property type="evidence" value="ECO:0007669"/>
    <property type="project" value="UniProtKB-KW"/>
</dbReference>
<keyword evidence="4 5" id="KW-0413">Isomerase</keyword>
<evidence type="ECO:0000256" key="1">
    <source>
        <dbReference type="ARBA" id="ARBA00000971"/>
    </source>
</evidence>
<dbReference type="CDD" id="cd00317">
    <property type="entry name" value="cyclophilin"/>
    <property type="match status" value="1"/>
</dbReference>
<evidence type="ECO:0000313" key="10">
    <source>
        <dbReference type="Proteomes" id="UP000010093"/>
    </source>
</evidence>
<feature type="domain" description="PPIase cyclophilin-type" evidence="8">
    <location>
        <begin position="50"/>
        <end position="200"/>
    </location>
</feature>
<proteinExistence type="predicted"/>
<dbReference type="KEGG" id="ran:Riean_0062"/>
<reference evidence="9 10" key="1">
    <citation type="journal article" date="2012" name="J. Bacteriol.">
        <title>Complete genome sequence of Riemerella anatipestifer reference strain.</title>
        <authorList>
            <person name="Wang X."/>
            <person name="Zhu D."/>
            <person name="Wang M."/>
            <person name="Cheng A."/>
            <person name="Jia R."/>
            <person name="Zhou Y."/>
            <person name="Chen Z."/>
            <person name="Luo Q."/>
            <person name="Liu F."/>
            <person name="Wang Y."/>
            <person name="Chen X.Y."/>
        </authorList>
    </citation>
    <scope>NUCLEOTIDE SEQUENCE [LARGE SCALE GENOMIC DNA]</scope>
    <source>
        <strain evidence="10">DSM 15868</strain>
    </source>
</reference>
<comment type="catalytic activity">
    <reaction evidence="1 5">
        <text>[protein]-peptidylproline (omega=180) = [protein]-peptidylproline (omega=0)</text>
        <dbReference type="Rhea" id="RHEA:16237"/>
        <dbReference type="Rhea" id="RHEA-COMP:10747"/>
        <dbReference type="Rhea" id="RHEA-COMP:10748"/>
        <dbReference type="ChEBI" id="CHEBI:83833"/>
        <dbReference type="ChEBI" id="CHEBI:83834"/>
        <dbReference type="EC" id="5.2.1.8"/>
    </reaction>
</comment>
<evidence type="ECO:0000256" key="5">
    <source>
        <dbReference type="PROSITE-ProRule" id="PRU00277"/>
    </source>
</evidence>
<gene>
    <name evidence="9" type="ORF">RA0C_0264</name>
</gene>
<dbReference type="PROSITE" id="PS50059">
    <property type="entry name" value="FKBP_PPIASE"/>
    <property type="match status" value="1"/>
</dbReference>
<dbReference type="InterPro" id="IPR046357">
    <property type="entry name" value="PPIase_dom_sf"/>
</dbReference>
<evidence type="ECO:0000259" key="7">
    <source>
        <dbReference type="PROSITE" id="PS50059"/>
    </source>
</evidence>
<keyword evidence="6" id="KW-0732">Signal</keyword>
<dbReference type="InterPro" id="IPR044666">
    <property type="entry name" value="Cyclophilin_A-like"/>
</dbReference>
<dbReference type="PRINTS" id="PR00153">
    <property type="entry name" value="CSAPPISMRASE"/>
</dbReference>
<dbReference type="Proteomes" id="UP000010093">
    <property type="component" value="Chromosome"/>
</dbReference>
<dbReference type="EMBL" id="CP003388">
    <property type="protein sequence ID" value="AFD55266.1"/>
    <property type="molecule type" value="Genomic_DNA"/>
</dbReference>
<keyword evidence="3 5" id="KW-0697">Rotamase</keyword>
<evidence type="ECO:0000313" key="9">
    <source>
        <dbReference type="EMBL" id="AFD55266.1"/>
    </source>
</evidence>
<dbReference type="AlphaFoldDB" id="E4TB01"/>
<sequence length="360" mass="39433">MKKVLSLCVALLAILSLTNCNPIYKKMNIEKEFYNALPEGVYAKMETSKGSMIIQFNDKESPVTVANFVGLAQGTIENKAKKKGEPYYDGIIFHRVIKDFMIQGGDPTGTGMGDPGYKFDDEKNDLKHEGKGYLSMANSGPNTNGSQFFITEVATPWLDGRHTVFGKVIQGLEVIDAIANVEKGAQDKPKQDVVIQKVEVFTKGDSYKNYDAAKIFNEGKSKIQERNKAYIAKKEAEAAKKLEELKAGMTATASGLLYKITKSTEGKAPKAGDMVAVHYAGRLTNGQEFDNSFKRGEPIEFPVGTGRVIKGWDEGIMLLKEGEQATLLIPSNLAYGERGAGGVIPPNAWLLFDVELVKVK</sequence>
<dbReference type="EC" id="5.2.1.8" evidence="2 5"/>
<evidence type="ECO:0000259" key="8">
    <source>
        <dbReference type="PROSITE" id="PS50072"/>
    </source>
</evidence>
<dbReference type="PANTHER" id="PTHR45625:SF4">
    <property type="entry name" value="PEPTIDYLPROLYL ISOMERASE DOMAIN AND WD REPEAT-CONTAINING PROTEIN 1"/>
    <property type="match status" value="1"/>
</dbReference>
<evidence type="ECO:0000256" key="3">
    <source>
        <dbReference type="ARBA" id="ARBA00023110"/>
    </source>
</evidence>
<dbReference type="SUPFAM" id="SSF50891">
    <property type="entry name" value="Cyclophilin-like"/>
    <property type="match status" value="1"/>
</dbReference>
<feature type="domain" description="PPIase FKBP-type" evidence="7">
    <location>
        <begin position="272"/>
        <end position="360"/>
    </location>
</feature>
<evidence type="ECO:0000256" key="2">
    <source>
        <dbReference type="ARBA" id="ARBA00013194"/>
    </source>
</evidence>
<dbReference type="KEGG" id="rai:RA0C_0264"/>
<dbReference type="Pfam" id="PF00254">
    <property type="entry name" value="FKBP_C"/>
    <property type="match status" value="1"/>
</dbReference>
<dbReference type="PATRIC" id="fig|693978.17.peg.277"/>
<dbReference type="InterPro" id="IPR029000">
    <property type="entry name" value="Cyclophilin-like_dom_sf"/>
</dbReference>
<dbReference type="FunFam" id="3.10.50.40:FF:000006">
    <property type="entry name" value="Peptidyl-prolyl cis-trans isomerase"/>
    <property type="match status" value="1"/>
</dbReference>